<feature type="compositionally biased region" description="Low complexity" evidence="1">
    <location>
        <begin position="120"/>
        <end position="132"/>
    </location>
</feature>
<feature type="region of interest" description="Disordered" evidence="1">
    <location>
        <begin position="1"/>
        <end position="134"/>
    </location>
</feature>
<gene>
    <name evidence="2" type="ORF">OG913_23240</name>
</gene>
<dbReference type="EMBL" id="CP108085">
    <property type="protein sequence ID" value="WUP72345.1"/>
    <property type="molecule type" value="Genomic_DNA"/>
</dbReference>
<feature type="compositionally biased region" description="Pro residues" evidence="1">
    <location>
        <begin position="37"/>
        <end position="49"/>
    </location>
</feature>
<dbReference type="RefSeq" id="WP_328708396.1">
    <property type="nucleotide sequence ID" value="NZ_CP108085.1"/>
</dbReference>
<keyword evidence="3" id="KW-1185">Reference proteome</keyword>
<feature type="compositionally biased region" description="Low complexity" evidence="1">
    <location>
        <begin position="95"/>
        <end position="104"/>
    </location>
</feature>
<proteinExistence type="predicted"/>
<reference evidence="2" key="1">
    <citation type="submission" date="2022-10" db="EMBL/GenBank/DDBJ databases">
        <title>The complete genomes of actinobacterial strains from the NBC collection.</title>
        <authorList>
            <person name="Joergensen T.S."/>
            <person name="Alvarez Arevalo M."/>
            <person name="Sterndorff E.B."/>
            <person name="Faurdal D."/>
            <person name="Vuksanovic O."/>
            <person name="Mourched A.-S."/>
            <person name="Charusanti P."/>
            <person name="Shaw S."/>
            <person name="Blin K."/>
            <person name="Weber T."/>
        </authorList>
    </citation>
    <scope>NUCLEOTIDE SEQUENCE</scope>
    <source>
        <strain evidence="2">NBC_00254</strain>
    </source>
</reference>
<accession>A0ABZ1SH76</accession>
<evidence type="ECO:0000313" key="2">
    <source>
        <dbReference type="EMBL" id="WUP72345.1"/>
    </source>
</evidence>
<protein>
    <submittedName>
        <fullName evidence="2">Uncharacterized protein</fullName>
    </submittedName>
</protein>
<name>A0ABZ1SH76_9ACTN</name>
<sequence length="323" mass="35054">MTKTPMDGTPPRNGPDARDWFAPPAEQPSDITYSGALPPPVPTAPPSIPIPGTLKPPTDLRVWPPLEPEEPEGEDRSTQPFPALRTNRQPPPGALAPAPSSAEPPAEPPRMPPRVPPAAAPAEVPAEVSPEEPAAPKRRTGLLVGGTVLSVVLAVGAPTAFGYQAYRYGRPADIVQTVQPGQAGVWQHVSWRATVEKIKDPTGKPERSDRQWLKILITRTALDAEGAIRHGAPAEVKFTDRAGRTWQVEKVNDETPPDVKDNKIGTPYRLEMMGVVPPPVADEVEVVLRPSSYRDVPDQSAEDFVKAAFSSTERDDHVLRFRR</sequence>
<organism evidence="2 3">
    <name type="scientific">Microbispora hainanensis</name>
    <dbReference type="NCBI Taxonomy" id="568844"/>
    <lineage>
        <taxon>Bacteria</taxon>
        <taxon>Bacillati</taxon>
        <taxon>Actinomycetota</taxon>
        <taxon>Actinomycetes</taxon>
        <taxon>Streptosporangiales</taxon>
        <taxon>Streptosporangiaceae</taxon>
        <taxon>Microbispora</taxon>
    </lineage>
</organism>
<feature type="compositionally biased region" description="Pro residues" evidence="1">
    <location>
        <begin position="105"/>
        <end position="119"/>
    </location>
</feature>
<dbReference type="Proteomes" id="UP001432011">
    <property type="component" value="Chromosome"/>
</dbReference>
<evidence type="ECO:0000313" key="3">
    <source>
        <dbReference type="Proteomes" id="UP001432011"/>
    </source>
</evidence>
<evidence type="ECO:0000256" key="1">
    <source>
        <dbReference type="SAM" id="MobiDB-lite"/>
    </source>
</evidence>